<keyword evidence="10" id="KW-0472">Membrane</keyword>
<keyword evidence="6 10" id="KW-0812">Transmembrane</keyword>
<dbReference type="RefSeq" id="WP_265617763.1">
    <property type="nucleotide sequence ID" value="NZ_JAPFRD010000011.1"/>
</dbReference>
<keyword evidence="9" id="KW-0902">Two-component regulatory system</keyword>
<comment type="catalytic activity">
    <reaction evidence="1">
        <text>ATP + protein L-histidine = ADP + protein N-phospho-L-histidine.</text>
        <dbReference type="EC" id="2.7.13.3"/>
    </reaction>
</comment>
<feature type="transmembrane region" description="Helical" evidence="10">
    <location>
        <begin position="21"/>
        <end position="43"/>
    </location>
</feature>
<proteinExistence type="predicted"/>
<keyword evidence="4" id="KW-0597">Phosphoprotein</keyword>
<dbReference type="InterPro" id="IPR003661">
    <property type="entry name" value="HisK_dim/P_dom"/>
</dbReference>
<protein>
    <recommendedName>
        <fullName evidence="3">histidine kinase</fullName>
        <ecNumber evidence="3">2.7.13.3</ecNumber>
    </recommendedName>
</protein>
<evidence type="ECO:0000256" key="5">
    <source>
        <dbReference type="ARBA" id="ARBA00022679"/>
    </source>
</evidence>
<feature type="domain" description="HAMP" evidence="12">
    <location>
        <begin position="165"/>
        <end position="218"/>
    </location>
</feature>
<evidence type="ECO:0000256" key="1">
    <source>
        <dbReference type="ARBA" id="ARBA00000085"/>
    </source>
</evidence>
<evidence type="ECO:0000256" key="7">
    <source>
        <dbReference type="ARBA" id="ARBA00022777"/>
    </source>
</evidence>
<accession>A0ABT3P8B5</accession>
<comment type="subcellular location">
    <subcellularLocation>
        <location evidence="2">Membrane</location>
    </subcellularLocation>
</comment>
<dbReference type="PROSITE" id="PS50109">
    <property type="entry name" value="HIS_KIN"/>
    <property type="match status" value="1"/>
</dbReference>
<dbReference type="SUPFAM" id="SSF55874">
    <property type="entry name" value="ATPase domain of HSP90 chaperone/DNA topoisomerase II/histidine kinase"/>
    <property type="match status" value="1"/>
</dbReference>
<dbReference type="EC" id="2.7.13.3" evidence="3"/>
<evidence type="ECO:0000256" key="6">
    <source>
        <dbReference type="ARBA" id="ARBA00022692"/>
    </source>
</evidence>
<dbReference type="InterPro" id="IPR003660">
    <property type="entry name" value="HAMP_dom"/>
</dbReference>
<reference evidence="13" key="1">
    <citation type="submission" date="2022-11" db="EMBL/GenBank/DDBJ databases">
        <title>Alteromonas sp. nov., isolated from sea water of the Qingdao.</title>
        <authorList>
            <person name="Wang Q."/>
        </authorList>
    </citation>
    <scope>NUCLEOTIDE SEQUENCE</scope>
    <source>
        <strain evidence="13">ASW11-7</strain>
    </source>
</reference>
<evidence type="ECO:0000313" key="13">
    <source>
        <dbReference type="EMBL" id="MCW8109016.1"/>
    </source>
</evidence>
<evidence type="ECO:0000313" key="14">
    <source>
        <dbReference type="Proteomes" id="UP001142810"/>
    </source>
</evidence>
<keyword evidence="7 13" id="KW-0418">Kinase</keyword>
<evidence type="ECO:0000256" key="10">
    <source>
        <dbReference type="SAM" id="Phobius"/>
    </source>
</evidence>
<feature type="transmembrane region" description="Helical" evidence="10">
    <location>
        <begin position="141"/>
        <end position="163"/>
    </location>
</feature>
<evidence type="ECO:0000259" key="11">
    <source>
        <dbReference type="PROSITE" id="PS50109"/>
    </source>
</evidence>
<dbReference type="InterPro" id="IPR036890">
    <property type="entry name" value="HATPase_C_sf"/>
</dbReference>
<dbReference type="Gene3D" id="1.10.287.130">
    <property type="match status" value="1"/>
</dbReference>
<dbReference type="GO" id="GO:0016301">
    <property type="term" value="F:kinase activity"/>
    <property type="evidence" value="ECO:0007669"/>
    <property type="project" value="UniProtKB-KW"/>
</dbReference>
<name>A0ABT3P8B5_9ALTE</name>
<evidence type="ECO:0000256" key="8">
    <source>
        <dbReference type="ARBA" id="ARBA00022989"/>
    </source>
</evidence>
<organism evidence="13 14">
    <name type="scientific">Alteromonas aquimaris</name>
    <dbReference type="NCBI Taxonomy" id="2998417"/>
    <lineage>
        <taxon>Bacteria</taxon>
        <taxon>Pseudomonadati</taxon>
        <taxon>Pseudomonadota</taxon>
        <taxon>Gammaproteobacteria</taxon>
        <taxon>Alteromonadales</taxon>
        <taxon>Alteromonadaceae</taxon>
        <taxon>Alteromonas/Salinimonas group</taxon>
        <taxon>Alteromonas</taxon>
    </lineage>
</organism>
<comment type="caution">
    <text evidence="13">The sequence shown here is derived from an EMBL/GenBank/DDBJ whole genome shotgun (WGS) entry which is preliminary data.</text>
</comment>
<dbReference type="InterPro" id="IPR036097">
    <property type="entry name" value="HisK_dim/P_sf"/>
</dbReference>
<keyword evidence="8 10" id="KW-1133">Transmembrane helix</keyword>
<evidence type="ECO:0000256" key="4">
    <source>
        <dbReference type="ARBA" id="ARBA00022553"/>
    </source>
</evidence>
<evidence type="ECO:0000259" key="12">
    <source>
        <dbReference type="PROSITE" id="PS50885"/>
    </source>
</evidence>
<dbReference type="Pfam" id="PF02518">
    <property type="entry name" value="HATPase_c"/>
    <property type="match status" value="1"/>
</dbReference>
<evidence type="ECO:0000256" key="2">
    <source>
        <dbReference type="ARBA" id="ARBA00004370"/>
    </source>
</evidence>
<dbReference type="Pfam" id="PF00512">
    <property type="entry name" value="HisKA"/>
    <property type="match status" value="1"/>
</dbReference>
<evidence type="ECO:0000256" key="9">
    <source>
        <dbReference type="ARBA" id="ARBA00023012"/>
    </source>
</evidence>
<dbReference type="EMBL" id="JAPFRD010000011">
    <property type="protein sequence ID" value="MCW8109016.1"/>
    <property type="molecule type" value="Genomic_DNA"/>
</dbReference>
<dbReference type="PANTHER" id="PTHR45436">
    <property type="entry name" value="SENSOR HISTIDINE KINASE YKOH"/>
    <property type="match status" value="1"/>
</dbReference>
<dbReference type="InterPro" id="IPR003594">
    <property type="entry name" value="HATPase_dom"/>
</dbReference>
<dbReference type="CDD" id="cd00082">
    <property type="entry name" value="HisKA"/>
    <property type="match status" value="1"/>
</dbReference>
<feature type="domain" description="Histidine kinase" evidence="11">
    <location>
        <begin position="226"/>
        <end position="423"/>
    </location>
</feature>
<dbReference type="Gene3D" id="3.30.565.10">
    <property type="entry name" value="Histidine kinase-like ATPase, C-terminal domain"/>
    <property type="match status" value="1"/>
</dbReference>
<dbReference type="PANTHER" id="PTHR45436:SF16">
    <property type="entry name" value="HISTIDINE KINASE"/>
    <property type="match status" value="1"/>
</dbReference>
<dbReference type="Proteomes" id="UP001142810">
    <property type="component" value="Unassembled WGS sequence"/>
</dbReference>
<keyword evidence="14" id="KW-1185">Reference proteome</keyword>
<dbReference type="Gene3D" id="6.10.340.10">
    <property type="match status" value="1"/>
</dbReference>
<dbReference type="SMART" id="SM00387">
    <property type="entry name" value="HATPase_c"/>
    <property type="match status" value="1"/>
</dbReference>
<gene>
    <name evidence="13" type="ORF">OPS25_10970</name>
</gene>
<dbReference type="SUPFAM" id="SSF47384">
    <property type="entry name" value="Homodimeric domain of signal transducing histidine kinase"/>
    <property type="match status" value="1"/>
</dbReference>
<sequence>MKADPDLAKFNSISRQVIIRFCLFTLILCAVYSLLSLIMLYNLEDRFIEREMAHEMNYLSQEYRNTGNWSAPRREHMKLYFARQDFPQDIREMAIREPQRKEFSGDQGRHYHIMKLPAFSEAWLVAEVSGELLVRPIRDDVIKFLVISGFVVTLIACLIAWLIGRRTTQPLRKLAHLINTMQPGQMQQGFSTQFPNNEIRFLARSLENTMLAFNEALKRETCFTRDVSHELRTPLAVIRNALEVYRQELSTLPAELKRIDDASQNMERIVTTLLMLARAEHVESEKAAVKLMPIIEQTILNHHHLLADKPVKVNVEDSCHVSVWAQPGMLDVLLANILSNAFQYTLSGQVTIRFHQNMLVIEDTGPGIDTEIASEITCPAVRGKHSLGYGFGLAIVERLCQQQAWELKVKSEQGTEIQIKINA</sequence>
<dbReference type="PROSITE" id="PS50885">
    <property type="entry name" value="HAMP"/>
    <property type="match status" value="1"/>
</dbReference>
<evidence type="ECO:0000256" key="3">
    <source>
        <dbReference type="ARBA" id="ARBA00012438"/>
    </source>
</evidence>
<dbReference type="InterPro" id="IPR005467">
    <property type="entry name" value="His_kinase_dom"/>
</dbReference>
<dbReference type="InterPro" id="IPR050428">
    <property type="entry name" value="TCS_sensor_his_kinase"/>
</dbReference>
<keyword evidence="5" id="KW-0808">Transferase</keyword>
<dbReference type="SMART" id="SM00388">
    <property type="entry name" value="HisKA"/>
    <property type="match status" value="1"/>
</dbReference>